<dbReference type="InterPro" id="IPR053146">
    <property type="entry name" value="QDO-like"/>
</dbReference>
<dbReference type="Proteomes" id="UP000182427">
    <property type="component" value="Chromosome I"/>
</dbReference>
<sequence length="135" mass="14812">MFGEPVELVLTSDKTNGMFSIGRQTCKPGSGTPPHVHQHEDEVFSVVTGHFEIFNGESWTEIPKNGIIFAPRGGVHCFRNCGDTDGTIQFICSGDRFDIFLEGLSRYVLPQDVQAIVDYSATYGITYPTLPPPSA</sequence>
<dbReference type="PANTHER" id="PTHR36440">
    <property type="entry name" value="PUTATIVE (AFU_ORTHOLOGUE AFUA_8G07350)-RELATED"/>
    <property type="match status" value="1"/>
</dbReference>
<evidence type="ECO:0000313" key="2">
    <source>
        <dbReference type="EMBL" id="SDE97129.1"/>
    </source>
</evidence>
<dbReference type="InterPro" id="IPR014710">
    <property type="entry name" value="RmlC-like_jellyroll"/>
</dbReference>
<feature type="domain" description="Cupin type-2" evidence="1">
    <location>
        <begin position="23"/>
        <end position="87"/>
    </location>
</feature>
<proteinExistence type="predicted"/>
<evidence type="ECO:0000313" key="3">
    <source>
        <dbReference type="Proteomes" id="UP000182427"/>
    </source>
</evidence>
<reference evidence="3" key="1">
    <citation type="submission" date="2016-10" db="EMBL/GenBank/DDBJ databases">
        <authorList>
            <person name="Varghese N."/>
            <person name="Submissions S."/>
        </authorList>
    </citation>
    <scope>NUCLEOTIDE SEQUENCE [LARGE SCALE GENOMIC DNA]</scope>
    <source>
        <strain evidence="3">GAS232</strain>
    </source>
</reference>
<accession>A0A1G7HAJ5</accession>
<dbReference type="EMBL" id="LT629690">
    <property type="protein sequence ID" value="SDE97129.1"/>
    <property type="molecule type" value="Genomic_DNA"/>
</dbReference>
<dbReference type="AlphaFoldDB" id="A0A1G7HAJ5"/>
<organism evidence="2 3">
    <name type="scientific">Terriglobus roseus</name>
    <dbReference type="NCBI Taxonomy" id="392734"/>
    <lineage>
        <taxon>Bacteria</taxon>
        <taxon>Pseudomonadati</taxon>
        <taxon>Acidobacteriota</taxon>
        <taxon>Terriglobia</taxon>
        <taxon>Terriglobales</taxon>
        <taxon>Acidobacteriaceae</taxon>
        <taxon>Terriglobus</taxon>
    </lineage>
</organism>
<dbReference type="PANTHER" id="PTHR36440:SF1">
    <property type="entry name" value="PUTATIVE (AFU_ORTHOLOGUE AFUA_8G07350)-RELATED"/>
    <property type="match status" value="1"/>
</dbReference>
<dbReference type="Pfam" id="PF07883">
    <property type="entry name" value="Cupin_2"/>
    <property type="match status" value="1"/>
</dbReference>
<gene>
    <name evidence="2" type="ORF">SAMN05444167_0981</name>
</gene>
<dbReference type="Gene3D" id="2.60.120.10">
    <property type="entry name" value="Jelly Rolls"/>
    <property type="match status" value="1"/>
</dbReference>
<name>A0A1G7HAJ5_9BACT</name>
<keyword evidence="3" id="KW-1185">Reference proteome</keyword>
<evidence type="ECO:0000259" key="1">
    <source>
        <dbReference type="Pfam" id="PF07883"/>
    </source>
</evidence>
<dbReference type="SUPFAM" id="SSF51182">
    <property type="entry name" value="RmlC-like cupins"/>
    <property type="match status" value="1"/>
</dbReference>
<dbReference type="InterPro" id="IPR011051">
    <property type="entry name" value="RmlC_Cupin_sf"/>
</dbReference>
<dbReference type="InterPro" id="IPR013096">
    <property type="entry name" value="Cupin_2"/>
</dbReference>
<protein>
    <submittedName>
        <fullName evidence="2">Cupin domain-containing protein</fullName>
    </submittedName>
</protein>